<evidence type="ECO:0000313" key="4">
    <source>
        <dbReference type="Proteomes" id="UP001501343"/>
    </source>
</evidence>
<accession>A0ABN2PMY3</accession>
<dbReference type="InterPro" id="IPR029021">
    <property type="entry name" value="Prot-tyrosine_phosphatase-like"/>
</dbReference>
<dbReference type="PANTHER" id="PTHR31126:SF1">
    <property type="entry name" value="TYROSINE SPECIFIC PROTEIN PHOSPHATASES DOMAIN-CONTAINING PROTEIN"/>
    <property type="match status" value="1"/>
</dbReference>
<comment type="similarity">
    <text evidence="1">Belongs to the protein-tyrosine phosphatase family.</text>
</comment>
<evidence type="ECO:0000259" key="2">
    <source>
        <dbReference type="PROSITE" id="PS50056"/>
    </source>
</evidence>
<dbReference type="PANTHER" id="PTHR31126">
    <property type="entry name" value="TYROSINE-PROTEIN PHOSPHATASE"/>
    <property type="match status" value="1"/>
</dbReference>
<keyword evidence="4" id="KW-1185">Reference proteome</keyword>
<dbReference type="Proteomes" id="UP001501343">
    <property type="component" value="Unassembled WGS sequence"/>
</dbReference>
<gene>
    <name evidence="3" type="ORF">GCM10009775_17330</name>
</gene>
<dbReference type="SUPFAM" id="SSF52799">
    <property type="entry name" value="(Phosphotyrosine protein) phosphatases II"/>
    <property type="match status" value="1"/>
</dbReference>
<evidence type="ECO:0000256" key="1">
    <source>
        <dbReference type="ARBA" id="ARBA00009580"/>
    </source>
</evidence>
<evidence type="ECO:0000313" key="3">
    <source>
        <dbReference type="EMBL" id="GAA1925619.1"/>
    </source>
</evidence>
<dbReference type="EMBL" id="BAAAOF010000003">
    <property type="protein sequence ID" value="GAA1925619.1"/>
    <property type="molecule type" value="Genomic_DNA"/>
</dbReference>
<comment type="caution">
    <text evidence="3">The sequence shown here is derived from an EMBL/GenBank/DDBJ whole genome shotgun (WGS) entry which is preliminary data.</text>
</comment>
<organism evidence="3 4">
    <name type="scientific">Microbacterium aoyamense</name>
    <dbReference type="NCBI Taxonomy" id="344166"/>
    <lineage>
        <taxon>Bacteria</taxon>
        <taxon>Bacillati</taxon>
        <taxon>Actinomycetota</taxon>
        <taxon>Actinomycetes</taxon>
        <taxon>Micrococcales</taxon>
        <taxon>Microbacteriaceae</taxon>
        <taxon>Microbacterium</taxon>
    </lineage>
</organism>
<dbReference type="Pfam" id="PF13350">
    <property type="entry name" value="Y_phosphatase3"/>
    <property type="match status" value="1"/>
</dbReference>
<protein>
    <submittedName>
        <fullName evidence="3">Tyrosine-protein phosphatase</fullName>
    </submittedName>
</protein>
<dbReference type="InterPro" id="IPR016130">
    <property type="entry name" value="Tyr_Pase_AS"/>
</dbReference>
<dbReference type="InterPro" id="IPR026893">
    <property type="entry name" value="Tyr/Ser_Pase_IphP-type"/>
</dbReference>
<dbReference type="Gene3D" id="3.90.190.10">
    <property type="entry name" value="Protein tyrosine phosphatase superfamily"/>
    <property type="match status" value="1"/>
</dbReference>
<dbReference type="InterPro" id="IPR000387">
    <property type="entry name" value="Tyr_Pase_dom"/>
</dbReference>
<dbReference type="PROSITE" id="PS50056">
    <property type="entry name" value="TYR_PHOSPHATASE_2"/>
    <property type="match status" value="1"/>
</dbReference>
<proteinExistence type="inferred from homology"/>
<reference evidence="3 4" key="1">
    <citation type="journal article" date="2019" name="Int. J. Syst. Evol. Microbiol.">
        <title>The Global Catalogue of Microorganisms (GCM) 10K type strain sequencing project: providing services to taxonomists for standard genome sequencing and annotation.</title>
        <authorList>
            <consortium name="The Broad Institute Genomics Platform"/>
            <consortium name="The Broad Institute Genome Sequencing Center for Infectious Disease"/>
            <person name="Wu L."/>
            <person name="Ma J."/>
        </authorList>
    </citation>
    <scope>NUCLEOTIDE SEQUENCE [LARGE SCALE GENOMIC DNA]</scope>
    <source>
        <strain evidence="3 4">JCM 14900</strain>
    </source>
</reference>
<dbReference type="RefSeq" id="WP_248150301.1">
    <property type="nucleotide sequence ID" value="NZ_BAAAOF010000003.1"/>
</dbReference>
<feature type="domain" description="Tyrosine specific protein phosphatases" evidence="2">
    <location>
        <begin position="112"/>
        <end position="157"/>
    </location>
</feature>
<sequence>MNTGIPVSGATNFRDVGGLHAGAQRSRAGILFRSGNLAHLDDDGRSALRALGIRRIIDLRDDDEVRWAPSLVDGLDLQTTRVPLFLGSVGSFFEEDLSLDEMYRRLVEDSAAGVVDVVRGIVTDQPVLVHCTVGKDRTGVTVALALRAAGVDEDAVVSDYARTEALLPAERNRKVLQRLRAMYPASAHLEDLATRSPASVMSAALARVDASYGSAGDYLLSHGLTEDELRELRRVLIADE</sequence>
<dbReference type="PROSITE" id="PS00383">
    <property type="entry name" value="TYR_PHOSPHATASE_1"/>
    <property type="match status" value="1"/>
</dbReference>
<name>A0ABN2PMY3_9MICO</name>